<dbReference type="CDD" id="cd00616">
    <property type="entry name" value="AHBA_syn"/>
    <property type="match status" value="1"/>
</dbReference>
<gene>
    <name evidence="1" type="ORF">S01H1_60833</name>
</gene>
<dbReference type="InterPro" id="IPR015421">
    <property type="entry name" value="PyrdxlP-dep_Trfase_major"/>
</dbReference>
<organism evidence="1">
    <name type="scientific">marine sediment metagenome</name>
    <dbReference type="NCBI Taxonomy" id="412755"/>
    <lineage>
        <taxon>unclassified sequences</taxon>
        <taxon>metagenomes</taxon>
        <taxon>ecological metagenomes</taxon>
    </lineage>
</organism>
<feature type="non-terminal residue" evidence="1">
    <location>
        <position position="1"/>
    </location>
</feature>
<sequence length="254" mass="28494">NYSVGLTSCTAALHLSLLALGIGPGDEVITTPMTFIATATPIMHTGAKPIFVDVEKETGLIDPDLIESAITERTKAILPVHLYGQMCDMKKIKKVADKHNLRIIEDSAHCIEGERAGIKPGHLGDVACFSFYATKNITSGEGGAIATNNKEIADKVRLLRQHGMSKEAADRYSGVYKHWDMIECGWKYNMDNIQASLLLPQLKKVDEQWQRREKVYNKYVDYLNKVSQIDYPKIKPDSKSAYHLFTIWVAPERR</sequence>
<dbReference type="PANTHER" id="PTHR30244:SF34">
    <property type="entry name" value="DTDP-4-AMINO-4,6-DIDEOXYGALACTOSE TRANSAMINASE"/>
    <property type="match status" value="1"/>
</dbReference>
<name>X0VZ31_9ZZZZ</name>
<dbReference type="InterPro" id="IPR015424">
    <property type="entry name" value="PyrdxlP-dep_Trfase"/>
</dbReference>
<reference evidence="1" key="1">
    <citation type="journal article" date="2014" name="Front. Microbiol.">
        <title>High frequency of phylogenetically diverse reductive dehalogenase-homologous genes in deep subseafloor sedimentary metagenomes.</title>
        <authorList>
            <person name="Kawai M."/>
            <person name="Futagami T."/>
            <person name="Toyoda A."/>
            <person name="Takaki Y."/>
            <person name="Nishi S."/>
            <person name="Hori S."/>
            <person name="Arai W."/>
            <person name="Tsubouchi T."/>
            <person name="Morono Y."/>
            <person name="Uchiyama I."/>
            <person name="Ito T."/>
            <person name="Fujiyama A."/>
            <person name="Inagaki F."/>
            <person name="Takami H."/>
        </authorList>
    </citation>
    <scope>NUCLEOTIDE SEQUENCE</scope>
    <source>
        <strain evidence="1">Expedition CK06-06</strain>
    </source>
</reference>
<protein>
    <recommendedName>
        <fullName evidence="2">DegT/DnrJ/EryC1/StrS aminotransferase family protein</fullName>
    </recommendedName>
</protein>
<dbReference type="Gene3D" id="3.40.640.10">
    <property type="entry name" value="Type I PLP-dependent aspartate aminotransferase-like (Major domain)"/>
    <property type="match status" value="1"/>
</dbReference>
<dbReference type="GO" id="GO:0008483">
    <property type="term" value="F:transaminase activity"/>
    <property type="evidence" value="ECO:0007669"/>
    <property type="project" value="TreeGrafter"/>
</dbReference>
<evidence type="ECO:0008006" key="2">
    <source>
        <dbReference type="Google" id="ProtNLM"/>
    </source>
</evidence>
<dbReference type="PANTHER" id="PTHR30244">
    <property type="entry name" value="TRANSAMINASE"/>
    <property type="match status" value="1"/>
</dbReference>
<dbReference type="AlphaFoldDB" id="X0VZ31"/>
<dbReference type="GO" id="GO:0030170">
    <property type="term" value="F:pyridoxal phosphate binding"/>
    <property type="evidence" value="ECO:0007669"/>
    <property type="project" value="TreeGrafter"/>
</dbReference>
<evidence type="ECO:0000313" key="1">
    <source>
        <dbReference type="EMBL" id="GAG23729.1"/>
    </source>
</evidence>
<dbReference type="GO" id="GO:0000271">
    <property type="term" value="P:polysaccharide biosynthetic process"/>
    <property type="evidence" value="ECO:0007669"/>
    <property type="project" value="TreeGrafter"/>
</dbReference>
<dbReference type="EMBL" id="BARS01039854">
    <property type="protein sequence ID" value="GAG23729.1"/>
    <property type="molecule type" value="Genomic_DNA"/>
</dbReference>
<proteinExistence type="predicted"/>
<accession>X0VZ31</accession>
<dbReference type="SUPFAM" id="SSF53383">
    <property type="entry name" value="PLP-dependent transferases"/>
    <property type="match status" value="1"/>
</dbReference>
<comment type="caution">
    <text evidence="1">The sequence shown here is derived from an EMBL/GenBank/DDBJ whole genome shotgun (WGS) entry which is preliminary data.</text>
</comment>
<dbReference type="Pfam" id="PF01041">
    <property type="entry name" value="DegT_DnrJ_EryC1"/>
    <property type="match status" value="1"/>
</dbReference>
<feature type="non-terminal residue" evidence="1">
    <location>
        <position position="254"/>
    </location>
</feature>
<dbReference type="InterPro" id="IPR000653">
    <property type="entry name" value="DegT/StrS_aminotransferase"/>
</dbReference>